<accession>A0ABD3WKV3</accession>
<dbReference type="Pfam" id="PF03184">
    <property type="entry name" value="DDE_1"/>
    <property type="match status" value="1"/>
</dbReference>
<gene>
    <name evidence="2" type="ORF">ACJMK2_036299</name>
</gene>
<dbReference type="AlphaFoldDB" id="A0ABD3WKV3"/>
<evidence type="ECO:0000313" key="2">
    <source>
        <dbReference type="EMBL" id="KAL3873145.1"/>
    </source>
</evidence>
<dbReference type="InterPro" id="IPR004875">
    <property type="entry name" value="DDE_SF_endonuclease_dom"/>
</dbReference>
<dbReference type="EMBL" id="JBJQND010000006">
    <property type="protein sequence ID" value="KAL3873145.1"/>
    <property type="molecule type" value="Genomic_DNA"/>
</dbReference>
<protein>
    <recommendedName>
        <fullName evidence="1">DDE-1 domain-containing protein</fullName>
    </recommendedName>
</protein>
<reference evidence="2 3" key="1">
    <citation type="submission" date="2024-11" db="EMBL/GenBank/DDBJ databases">
        <title>Chromosome-level genome assembly of the freshwater bivalve Anodonta woodiana.</title>
        <authorList>
            <person name="Chen X."/>
        </authorList>
    </citation>
    <scope>NUCLEOTIDE SEQUENCE [LARGE SCALE GENOMIC DNA]</scope>
    <source>
        <strain evidence="2">MN2024</strain>
        <tissue evidence="2">Gills</tissue>
    </source>
</reference>
<organism evidence="2 3">
    <name type="scientific">Sinanodonta woodiana</name>
    <name type="common">Chinese pond mussel</name>
    <name type="synonym">Anodonta woodiana</name>
    <dbReference type="NCBI Taxonomy" id="1069815"/>
    <lineage>
        <taxon>Eukaryota</taxon>
        <taxon>Metazoa</taxon>
        <taxon>Spiralia</taxon>
        <taxon>Lophotrochozoa</taxon>
        <taxon>Mollusca</taxon>
        <taxon>Bivalvia</taxon>
        <taxon>Autobranchia</taxon>
        <taxon>Heteroconchia</taxon>
        <taxon>Palaeoheterodonta</taxon>
        <taxon>Unionida</taxon>
        <taxon>Unionoidea</taxon>
        <taxon>Unionidae</taxon>
        <taxon>Unioninae</taxon>
        <taxon>Sinanodonta</taxon>
    </lineage>
</organism>
<sequence length="57" mass="6425">MHNHINLDVVKLARESHIKLLRLPQHSPHIVHPLDVGIMGPVKINLNCFALNLGFVN</sequence>
<name>A0ABD3WKV3_SINWO</name>
<feature type="domain" description="DDE-1" evidence="1">
    <location>
        <begin position="11"/>
        <end position="44"/>
    </location>
</feature>
<comment type="caution">
    <text evidence="2">The sequence shown here is derived from an EMBL/GenBank/DDBJ whole genome shotgun (WGS) entry which is preliminary data.</text>
</comment>
<keyword evidence="3" id="KW-1185">Reference proteome</keyword>
<proteinExistence type="predicted"/>
<evidence type="ECO:0000313" key="3">
    <source>
        <dbReference type="Proteomes" id="UP001634394"/>
    </source>
</evidence>
<evidence type="ECO:0000259" key="1">
    <source>
        <dbReference type="Pfam" id="PF03184"/>
    </source>
</evidence>
<dbReference type="Proteomes" id="UP001634394">
    <property type="component" value="Unassembled WGS sequence"/>
</dbReference>